<keyword evidence="1" id="KW-0812">Transmembrane</keyword>
<sequence length="193" mass="21755">MKIVKWLIALVALLLGLFVLITFFLPTEYEIERSTEINTPAELVFSQVVDLVAWQEWNPWNEMDPDMLIEYGELSAGPGASYTWQSDVAGDGAMKIIKVEGMEHVRFELLFEGYEDNPSYSSLFISEGSSEGSSTVRWTFEGNVGDSFFGRWMSVMIDKFVGPSYEKGLQSLKERCEALALDPEAVFKEVPVP</sequence>
<keyword evidence="1" id="KW-0472">Membrane</keyword>
<dbReference type="AlphaFoldDB" id="A0A6B2LZI2"/>
<dbReference type="Proteomes" id="UP000478417">
    <property type="component" value="Unassembled WGS sequence"/>
</dbReference>
<dbReference type="EMBL" id="JAAGNX010000001">
    <property type="protein sequence ID" value="NDV61853.1"/>
    <property type="molecule type" value="Genomic_DNA"/>
</dbReference>
<proteinExistence type="predicted"/>
<dbReference type="InterPro" id="IPR019587">
    <property type="entry name" value="Polyketide_cyclase/dehydratase"/>
</dbReference>
<keyword evidence="1" id="KW-1133">Transmembrane helix</keyword>
<dbReference type="Gene3D" id="3.30.530.20">
    <property type="match status" value="1"/>
</dbReference>
<evidence type="ECO:0000313" key="2">
    <source>
        <dbReference type="EMBL" id="NDV61853.1"/>
    </source>
</evidence>
<dbReference type="InterPro" id="IPR023393">
    <property type="entry name" value="START-like_dom_sf"/>
</dbReference>
<dbReference type="Pfam" id="PF10604">
    <property type="entry name" value="Polyketide_cyc2"/>
    <property type="match status" value="1"/>
</dbReference>
<evidence type="ECO:0000256" key="1">
    <source>
        <dbReference type="SAM" id="Phobius"/>
    </source>
</evidence>
<dbReference type="SUPFAM" id="SSF55961">
    <property type="entry name" value="Bet v1-like"/>
    <property type="match status" value="1"/>
</dbReference>
<organism evidence="2 3">
    <name type="scientific">Oceanipulchritudo coccoides</name>
    <dbReference type="NCBI Taxonomy" id="2706888"/>
    <lineage>
        <taxon>Bacteria</taxon>
        <taxon>Pseudomonadati</taxon>
        <taxon>Verrucomicrobiota</taxon>
        <taxon>Opitutia</taxon>
        <taxon>Puniceicoccales</taxon>
        <taxon>Oceanipulchritudinaceae</taxon>
        <taxon>Oceanipulchritudo</taxon>
    </lineage>
</organism>
<reference evidence="2 3" key="1">
    <citation type="submission" date="2020-02" db="EMBL/GenBank/DDBJ databases">
        <title>Albibacoteraceae fam. nov., the first described family within the subdivision 4 Verrucomicrobia.</title>
        <authorList>
            <person name="Xi F."/>
        </authorList>
    </citation>
    <scope>NUCLEOTIDE SEQUENCE [LARGE SCALE GENOMIC DNA]</scope>
    <source>
        <strain evidence="2 3">CK1056</strain>
    </source>
</reference>
<gene>
    <name evidence="2" type="ORF">G0Q06_05265</name>
</gene>
<feature type="transmembrane region" description="Helical" evidence="1">
    <location>
        <begin position="6"/>
        <end position="25"/>
    </location>
</feature>
<evidence type="ECO:0000313" key="3">
    <source>
        <dbReference type="Proteomes" id="UP000478417"/>
    </source>
</evidence>
<protein>
    <submittedName>
        <fullName evidence="2">SRPBCC family protein</fullName>
    </submittedName>
</protein>
<keyword evidence="3" id="KW-1185">Reference proteome</keyword>
<dbReference type="CDD" id="cd07818">
    <property type="entry name" value="SRPBCC_1"/>
    <property type="match status" value="1"/>
</dbReference>
<comment type="caution">
    <text evidence="2">The sequence shown here is derived from an EMBL/GenBank/DDBJ whole genome shotgun (WGS) entry which is preliminary data.</text>
</comment>
<name>A0A6B2LZI2_9BACT</name>
<accession>A0A6B2LZI2</accession>
<dbReference type="RefSeq" id="WP_163963155.1">
    <property type="nucleotide sequence ID" value="NZ_JAAGNX010000001.1"/>
</dbReference>